<comment type="caution">
    <text evidence="3">The sequence shown here is derived from an EMBL/GenBank/DDBJ whole genome shotgun (WGS) entry which is preliminary data.</text>
</comment>
<dbReference type="InterPro" id="IPR037398">
    <property type="entry name" value="Glyco_hydro_64_fam"/>
</dbReference>
<dbReference type="OrthoDB" id="5290283at2759"/>
<dbReference type="PANTHER" id="PTHR38165">
    <property type="match status" value="1"/>
</dbReference>
<proteinExistence type="predicted"/>
<dbReference type="Gene3D" id="3.30.920.50">
    <property type="entry name" value="Beta-1,3-glucanase, C-terminal domain"/>
    <property type="match status" value="1"/>
</dbReference>
<organism evidence="3 4">
    <name type="scientific">Lasiodiplodia theobromae</name>
    <dbReference type="NCBI Taxonomy" id="45133"/>
    <lineage>
        <taxon>Eukaryota</taxon>
        <taxon>Fungi</taxon>
        <taxon>Dikarya</taxon>
        <taxon>Ascomycota</taxon>
        <taxon>Pezizomycotina</taxon>
        <taxon>Dothideomycetes</taxon>
        <taxon>Dothideomycetes incertae sedis</taxon>
        <taxon>Botryosphaeriales</taxon>
        <taxon>Botryosphaeriaceae</taxon>
        <taxon>Lasiodiplodia</taxon>
    </lineage>
</organism>
<feature type="region of interest" description="Disordered" evidence="1">
    <location>
        <begin position="361"/>
        <end position="381"/>
    </location>
</feature>
<dbReference type="EMBL" id="VCHE01000125">
    <property type="protein sequence ID" value="KAB2570711.1"/>
    <property type="molecule type" value="Genomic_DNA"/>
</dbReference>
<reference evidence="3 4" key="1">
    <citation type="journal article" date="2019" name="Sci. Rep.">
        <title>A multi-omics analysis of the grapevine pathogen Lasiodiplodia theobromae reveals that temperature affects the expression of virulence- and pathogenicity-related genes.</title>
        <authorList>
            <person name="Felix C."/>
            <person name="Meneses R."/>
            <person name="Goncalves M.F.M."/>
            <person name="Tilleman L."/>
            <person name="Duarte A.S."/>
            <person name="Jorrin-Novo J.V."/>
            <person name="Van de Peer Y."/>
            <person name="Deforce D."/>
            <person name="Van Nieuwerburgh F."/>
            <person name="Esteves A.C."/>
            <person name="Alves A."/>
        </authorList>
    </citation>
    <scope>NUCLEOTIDE SEQUENCE [LARGE SCALE GENOMIC DNA]</scope>
    <source>
        <strain evidence="3 4">LA-SOL3</strain>
    </source>
</reference>
<dbReference type="InterPro" id="IPR032477">
    <property type="entry name" value="Glyco_hydro_64"/>
</dbReference>
<dbReference type="PROSITE" id="PS52006">
    <property type="entry name" value="GH64"/>
    <property type="match status" value="1"/>
</dbReference>
<gene>
    <name evidence="3" type="primary">glcI</name>
    <name evidence="3" type="ORF">DBV05_g10605</name>
</gene>
<accession>A0A5N5CZC7</accession>
<keyword evidence="4" id="KW-1185">Reference proteome</keyword>
<evidence type="ECO:0000256" key="1">
    <source>
        <dbReference type="SAM" id="MobiDB-lite"/>
    </source>
</evidence>
<dbReference type="InterPro" id="IPR042517">
    <property type="entry name" value="Glyco_hydro_64_N_2"/>
</dbReference>
<protein>
    <submittedName>
        <fullName evidence="3">Glucan endo-1,3-beta-glucosidase</fullName>
    </submittedName>
</protein>
<feature type="domain" description="GH64" evidence="2">
    <location>
        <begin position="11"/>
        <end position="380"/>
    </location>
</feature>
<evidence type="ECO:0000259" key="2">
    <source>
        <dbReference type="PROSITE" id="PS52006"/>
    </source>
</evidence>
<evidence type="ECO:0000313" key="3">
    <source>
        <dbReference type="EMBL" id="KAB2570711.1"/>
    </source>
</evidence>
<evidence type="ECO:0000313" key="4">
    <source>
        <dbReference type="Proteomes" id="UP000325902"/>
    </source>
</evidence>
<dbReference type="Gene3D" id="2.60.110.10">
    <property type="entry name" value="Thaumatin"/>
    <property type="match status" value="1"/>
</dbReference>
<dbReference type="Proteomes" id="UP000325902">
    <property type="component" value="Unassembled WGS sequence"/>
</dbReference>
<dbReference type="AlphaFoldDB" id="A0A5N5CZC7"/>
<sequence>MGSIDDQEVLTAAAQAQFTIHLRNTTNADNVHAYITGTDPQRNHLFFLRANGKTPYYPANPPSNGAPLGQDCAIKLGGPGSSTPATIPHLNSGQIYFVLGKLDFALIHNANGSNPALVEPTPTDGKGRNAKWGFAEFTWNTQQMYANISFVDFVGLPIALSLKSSGGKESHVSGLPAGGLAAVCKKLENIGNGWAKLVLKSDGKYVRALSPDKAMASLHPQLFADYYDQYVNKVWQKYQNEPLLVKINPSTTLKGHVENGVLKIGGETFGKPSSKNIFDNNTGPFQNQGSPQRLAIIPLLCAAFNRSTLLENHEIPDPNGPKDYYKHGVTNHYAKIVHGTTSDGKGYAFAYDDVTPIGGKDQSGMVQSGKPESLTVTIGGK</sequence>
<dbReference type="PANTHER" id="PTHR38165:SF1">
    <property type="entry name" value="GLUCANASE B"/>
    <property type="match status" value="1"/>
</dbReference>
<dbReference type="InterPro" id="IPR037176">
    <property type="entry name" value="Osmotin/thaumatin-like_sf"/>
</dbReference>
<dbReference type="Pfam" id="PF16483">
    <property type="entry name" value="Glyco_hydro_64"/>
    <property type="match status" value="1"/>
</dbReference>
<name>A0A5N5CZC7_9PEZI</name>